<feature type="domain" description="YqcC-like" evidence="2">
    <location>
        <begin position="7"/>
        <end position="103"/>
    </location>
</feature>
<dbReference type="PANTHER" id="PTHR39586">
    <property type="entry name" value="CYTOPLASMIC PROTEIN-RELATED"/>
    <property type="match status" value="1"/>
</dbReference>
<dbReference type="PANTHER" id="PTHR39586:SF1">
    <property type="entry name" value="CYTOPLASMIC PROTEIN"/>
    <property type="match status" value="1"/>
</dbReference>
<dbReference type="AlphaFoldDB" id="A0A9P3T6J3"/>
<dbReference type="SUPFAM" id="SSF158452">
    <property type="entry name" value="YqcC-like"/>
    <property type="match status" value="1"/>
</dbReference>
<proteinExistence type="predicted"/>
<evidence type="ECO:0000256" key="1">
    <source>
        <dbReference type="ARBA" id="ARBA00060999"/>
    </source>
</evidence>
<comment type="similarity">
    <text evidence="1">To the N-terminal of E.carotovora exoenzyme regulation regulon ORF1. The C-terminal part is colinear with YqcB.</text>
</comment>
<evidence type="ECO:0000313" key="4">
    <source>
        <dbReference type="EMBL" id="ORJ47638.1"/>
    </source>
</evidence>
<evidence type="ECO:0000313" key="3">
    <source>
        <dbReference type="EMBL" id="HAT3581654.1"/>
    </source>
</evidence>
<dbReference type="Proteomes" id="UP000867740">
    <property type="component" value="Unassembled WGS sequence"/>
</dbReference>
<dbReference type="RefSeq" id="WP_047373179.1">
    <property type="nucleotide sequence ID" value="NZ_CABMNU010000005.1"/>
</dbReference>
<dbReference type="EMBL" id="DACSUM010000012">
    <property type="protein sequence ID" value="HAT3581654.1"/>
    <property type="molecule type" value="Genomic_DNA"/>
</dbReference>
<dbReference type="GO" id="GO:0044010">
    <property type="term" value="P:single-species biofilm formation"/>
    <property type="evidence" value="ECO:0007669"/>
    <property type="project" value="TreeGrafter"/>
</dbReference>
<dbReference type="Gene3D" id="1.20.1440.40">
    <property type="entry name" value="YqcC-like"/>
    <property type="match status" value="1"/>
</dbReference>
<dbReference type="InterPro" id="IPR007384">
    <property type="entry name" value="UCP006257"/>
</dbReference>
<dbReference type="EMBL" id="MWPR01000067">
    <property type="protein sequence ID" value="ORJ47638.1"/>
    <property type="molecule type" value="Genomic_DNA"/>
</dbReference>
<sequence length="109" mass="12541">MTLPSRVRQQLQLIEALLREHNQWQSVAPDASVFNSTQPFCMDTLEPFEWLQWVLIPRMHALLDGEHPLPESFAIAPYYEIALDSTHPARDVILVQLQKLDALFSDDDA</sequence>
<dbReference type="FunFam" id="1.20.1440.40:FF:000001">
    <property type="entry name" value="DUF446 domain protein"/>
    <property type="match status" value="1"/>
</dbReference>
<organism evidence="3 6">
    <name type="scientific">Kluyvera intermedia</name>
    <name type="common">Enterobacter intermedius</name>
    <dbReference type="NCBI Taxonomy" id="61648"/>
    <lineage>
        <taxon>Bacteria</taxon>
        <taxon>Pseudomonadati</taxon>
        <taxon>Pseudomonadota</taxon>
        <taxon>Gammaproteobacteria</taxon>
        <taxon>Enterobacterales</taxon>
        <taxon>Enterobacteriaceae</taxon>
        <taxon>Kluyvera</taxon>
    </lineage>
</organism>
<evidence type="ECO:0000313" key="6">
    <source>
        <dbReference type="Proteomes" id="UP000867740"/>
    </source>
</evidence>
<reference evidence="4 5" key="1">
    <citation type="submission" date="2017-02" db="EMBL/GenBank/DDBJ databases">
        <title>Draft genome sequence of a Kluyvera intermedia isolate from a patient with a pancreatic abscess.</title>
        <authorList>
            <person name="Thele R."/>
        </authorList>
    </citation>
    <scope>NUCLEOTIDE SEQUENCE [LARGE SCALE GENOMIC DNA]</scope>
    <source>
        <strain evidence="4 5">FOSA7093</strain>
    </source>
</reference>
<dbReference type="InterPro" id="IPR023376">
    <property type="entry name" value="YqcC-like_dom"/>
</dbReference>
<reference evidence="3" key="2">
    <citation type="journal article" date="2018" name="Genome Biol.">
        <title>SKESA: strategic k-mer extension for scrupulous assemblies.</title>
        <authorList>
            <person name="Souvorov A."/>
            <person name="Agarwala R."/>
            <person name="Lipman D.J."/>
        </authorList>
    </citation>
    <scope>NUCLEOTIDE SEQUENCE</scope>
    <source>
        <strain evidence="3">CAVp300</strain>
    </source>
</reference>
<protein>
    <submittedName>
        <fullName evidence="3">YqcC family protein</fullName>
    </submittedName>
</protein>
<evidence type="ECO:0000313" key="5">
    <source>
        <dbReference type="Proteomes" id="UP000192521"/>
    </source>
</evidence>
<keyword evidence="5" id="KW-1185">Reference proteome</keyword>
<dbReference type="PIRSF" id="PIRSF006257">
    <property type="entry name" value="UCP006257"/>
    <property type="match status" value="1"/>
</dbReference>
<dbReference type="InterPro" id="IPR036814">
    <property type="entry name" value="YqcC-like_sf"/>
</dbReference>
<dbReference type="OrthoDB" id="8794567at2"/>
<evidence type="ECO:0000259" key="2">
    <source>
        <dbReference type="Pfam" id="PF04287"/>
    </source>
</evidence>
<name>A0A9P3T6J3_KLUIN</name>
<dbReference type="Proteomes" id="UP000192521">
    <property type="component" value="Unassembled WGS sequence"/>
</dbReference>
<accession>A0A9P3T6J3</accession>
<gene>
    <name evidence="4" type="ORF">B2M27_25025</name>
    <name evidence="3" type="ORF">I8531_001949</name>
</gene>
<reference evidence="3" key="3">
    <citation type="submission" date="2020-10" db="EMBL/GenBank/DDBJ databases">
        <authorList>
            <consortium name="NCBI Pathogen Detection Project"/>
        </authorList>
    </citation>
    <scope>NUCLEOTIDE SEQUENCE</scope>
    <source>
        <strain evidence="3">CAVp300</strain>
    </source>
</reference>
<comment type="caution">
    <text evidence="3">The sequence shown here is derived from an EMBL/GenBank/DDBJ whole genome shotgun (WGS) entry which is preliminary data.</text>
</comment>
<dbReference type="Pfam" id="PF04287">
    <property type="entry name" value="DUF446"/>
    <property type="match status" value="1"/>
</dbReference>